<gene>
    <name evidence="2" type="ORF">EPI10_031033</name>
</gene>
<dbReference type="Proteomes" id="UP000325315">
    <property type="component" value="Unassembled WGS sequence"/>
</dbReference>
<dbReference type="AlphaFoldDB" id="A0A5B6X284"/>
<feature type="compositionally biased region" description="Low complexity" evidence="1">
    <location>
        <begin position="1"/>
        <end position="15"/>
    </location>
</feature>
<proteinExistence type="predicted"/>
<name>A0A5B6X284_9ROSI</name>
<comment type="caution">
    <text evidence="2">The sequence shown here is derived from an EMBL/GenBank/DDBJ whole genome shotgun (WGS) entry which is preliminary data.</text>
</comment>
<accession>A0A5B6X284</accession>
<organism evidence="2 3">
    <name type="scientific">Gossypium australe</name>
    <dbReference type="NCBI Taxonomy" id="47621"/>
    <lineage>
        <taxon>Eukaryota</taxon>
        <taxon>Viridiplantae</taxon>
        <taxon>Streptophyta</taxon>
        <taxon>Embryophyta</taxon>
        <taxon>Tracheophyta</taxon>
        <taxon>Spermatophyta</taxon>
        <taxon>Magnoliopsida</taxon>
        <taxon>eudicotyledons</taxon>
        <taxon>Gunneridae</taxon>
        <taxon>Pentapetalae</taxon>
        <taxon>rosids</taxon>
        <taxon>malvids</taxon>
        <taxon>Malvales</taxon>
        <taxon>Malvaceae</taxon>
        <taxon>Malvoideae</taxon>
        <taxon>Gossypium</taxon>
    </lineage>
</organism>
<dbReference type="EMBL" id="SMMG02000001">
    <property type="protein sequence ID" value="KAA3487192.1"/>
    <property type="molecule type" value="Genomic_DNA"/>
</dbReference>
<feature type="region of interest" description="Disordered" evidence="1">
    <location>
        <begin position="1"/>
        <end position="39"/>
    </location>
</feature>
<evidence type="ECO:0000313" key="3">
    <source>
        <dbReference type="Proteomes" id="UP000325315"/>
    </source>
</evidence>
<sequence length="131" mass="14300">MLNLSSSTPSNLLSTVKESPSTQTSLNPNSSPSVTTCKHARASAIAEDDTFSHGEAHTAITMPSMFLAIILEHDLLDLATMRHSRYLLRCHSLLSNPYYVPTILGHSRYSAKCTKGKNSALHSENHHLGNI</sequence>
<evidence type="ECO:0000313" key="2">
    <source>
        <dbReference type="EMBL" id="KAA3487192.1"/>
    </source>
</evidence>
<reference evidence="2" key="1">
    <citation type="submission" date="2019-08" db="EMBL/GenBank/DDBJ databases">
        <authorList>
            <person name="Liu F."/>
        </authorList>
    </citation>
    <scope>NUCLEOTIDE SEQUENCE [LARGE SCALE GENOMIC DNA]</scope>
    <source>
        <strain evidence="2">PA1801</strain>
        <tissue evidence="2">Leaf</tissue>
    </source>
</reference>
<protein>
    <submittedName>
        <fullName evidence="2">Uncharacterized protein</fullName>
    </submittedName>
</protein>
<keyword evidence="3" id="KW-1185">Reference proteome</keyword>
<evidence type="ECO:0000256" key="1">
    <source>
        <dbReference type="SAM" id="MobiDB-lite"/>
    </source>
</evidence>
<feature type="compositionally biased region" description="Polar residues" evidence="1">
    <location>
        <begin position="16"/>
        <end position="36"/>
    </location>
</feature>